<evidence type="ECO:0000256" key="1">
    <source>
        <dbReference type="ARBA" id="ARBA00006442"/>
    </source>
</evidence>
<dbReference type="InterPro" id="IPR023753">
    <property type="entry name" value="FAD/NAD-binding_dom"/>
</dbReference>
<name>A0AAW1LIK1_SAPOF</name>
<comment type="function">
    <text evidence="5">Putative FAD-dependent oxidoreductase.</text>
</comment>
<protein>
    <recommendedName>
        <fullName evidence="6">FAD/NAD(P)-binding domain-containing protein</fullName>
    </recommendedName>
</protein>
<evidence type="ECO:0000313" key="7">
    <source>
        <dbReference type="EMBL" id="KAK9733156.1"/>
    </source>
</evidence>
<dbReference type="InterPro" id="IPR036188">
    <property type="entry name" value="FAD/NAD-bd_sf"/>
</dbReference>
<sequence>MKCSSVCWYRVSSFTLSDQWRSQEIPVGGEKFLGGRTTNEIRKEYFEITWAALRSMVDLSMAERSTIHYSEFLPHVKLVTSWATNVTENEVFTSNGDNVQYDYLVIATGHVNTDPVTRSESILKYQTALDNIRLSKSILIIGGGPTGVELAGEIIDQFPEKKITLVHRGSRLLEFIGSKASQKALEWLTSKKVEVILGQSVNLTTEEGVFRTSSGETIIADCHFDCTGKPLGSSWLKDTIFSGSLDLQKRLAVDTNLRVKGFKNIFAIGDITNISELKQGYLAMRHAELVAKNVRLLLKGATENKLAAYKPARPIAFVSLGKKDAVAQLNCFTLSGCLPGLIKSGDLFVGKTRKTYGLEP</sequence>
<feature type="domain" description="FAD/NAD(P)-binding" evidence="6">
    <location>
        <begin position="79"/>
        <end position="283"/>
    </location>
</feature>
<evidence type="ECO:0000256" key="5">
    <source>
        <dbReference type="ARBA" id="ARBA00057036"/>
    </source>
</evidence>
<dbReference type="Proteomes" id="UP001443914">
    <property type="component" value="Unassembled WGS sequence"/>
</dbReference>
<comment type="similarity">
    <text evidence="1">Belongs to the FAD-dependent oxidoreductase family.</text>
</comment>
<keyword evidence="2" id="KW-0285">Flavoprotein</keyword>
<dbReference type="GO" id="GO:0004174">
    <property type="term" value="F:electron-transferring-flavoprotein dehydrogenase activity"/>
    <property type="evidence" value="ECO:0007669"/>
    <property type="project" value="TreeGrafter"/>
</dbReference>
<evidence type="ECO:0000256" key="4">
    <source>
        <dbReference type="ARBA" id="ARBA00023002"/>
    </source>
</evidence>
<dbReference type="Gene3D" id="3.50.50.100">
    <property type="match status" value="1"/>
</dbReference>
<comment type="caution">
    <text evidence="7">The sequence shown here is derived from an EMBL/GenBank/DDBJ whole genome shotgun (WGS) entry which is preliminary data.</text>
</comment>
<dbReference type="GO" id="GO:0050660">
    <property type="term" value="F:flavin adenine dinucleotide binding"/>
    <property type="evidence" value="ECO:0007669"/>
    <property type="project" value="TreeGrafter"/>
</dbReference>
<keyword evidence="8" id="KW-1185">Reference proteome</keyword>
<evidence type="ECO:0000313" key="8">
    <source>
        <dbReference type="Proteomes" id="UP001443914"/>
    </source>
</evidence>
<dbReference type="SUPFAM" id="SSF51905">
    <property type="entry name" value="FAD/NAD(P)-binding domain"/>
    <property type="match status" value="1"/>
</dbReference>
<dbReference type="PANTHER" id="PTHR43735:SF3">
    <property type="entry name" value="FERROPTOSIS SUPPRESSOR PROTEIN 1"/>
    <property type="match status" value="1"/>
</dbReference>
<evidence type="ECO:0000259" key="6">
    <source>
        <dbReference type="Pfam" id="PF07992"/>
    </source>
</evidence>
<proteinExistence type="inferred from homology"/>
<accession>A0AAW1LIK1</accession>
<dbReference type="EMBL" id="JBDFQZ010000004">
    <property type="protein sequence ID" value="KAK9733156.1"/>
    <property type="molecule type" value="Genomic_DNA"/>
</dbReference>
<dbReference type="PANTHER" id="PTHR43735">
    <property type="entry name" value="APOPTOSIS-INDUCING FACTOR 1"/>
    <property type="match status" value="1"/>
</dbReference>
<keyword evidence="3" id="KW-0274">FAD</keyword>
<dbReference type="AlphaFoldDB" id="A0AAW1LIK1"/>
<reference evidence="7" key="1">
    <citation type="submission" date="2024-03" db="EMBL/GenBank/DDBJ databases">
        <title>WGS assembly of Saponaria officinalis var. Norfolk2.</title>
        <authorList>
            <person name="Jenkins J."/>
            <person name="Shu S."/>
            <person name="Grimwood J."/>
            <person name="Barry K."/>
            <person name="Goodstein D."/>
            <person name="Schmutz J."/>
            <person name="Leebens-Mack J."/>
            <person name="Osbourn A."/>
        </authorList>
    </citation>
    <scope>NUCLEOTIDE SEQUENCE [LARGE SCALE GENOMIC DNA]</scope>
    <source>
        <strain evidence="7">JIC</strain>
    </source>
</reference>
<gene>
    <name evidence="7" type="ORF">RND81_04G047400</name>
</gene>
<organism evidence="7 8">
    <name type="scientific">Saponaria officinalis</name>
    <name type="common">Common soapwort</name>
    <name type="synonym">Lychnis saponaria</name>
    <dbReference type="NCBI Taxonomy" id="3572"/>
    <lineage>
        <taxon>Eukaryota</taxon>
        <taxon>Viridiplantae</taxon>
        <taxon>Streptophyta</taxon>
        <taxon>Embryophyta</taxon>
        <taxon>Tracheophyta</taxon>
        <taxon>Spermatophyta</taxon>
        <taxon>Magnoliopsida</taxon>
        <taxon>eudicotyledons</taxon>
        <taxon>Gunneridae</taxon>
        <taxon>Pentapetalae</taxon>
        <taxon>Caryophyllales</taxon>
        <taxon>Caryophyllaceae</taxon>
        <taxon>Caryophylleae</taxon>
        <taxon>Saponaria</taxon>
    </lineage>
</organism>
<keyword evidence="4" id="KW-0560">Oxidoreductase</keyword>
<dbReference type="Pfam" id="PF07992">
    <property type="entry name" value="Pyr_redox_2"/>
    <property type="match status" value="1"/>
</dbReference>
<evidence type="ECO:0000256" key="2">
    <source>
        <dbReference type="ARBA" id="ARBA00022630"/>
    </source>
</evidence>
<evidence type="ECO:0000256" key="3">
    <source>
        <dbReference type="ARBA" id="ARBA00022827"/>
    </source>
</evidence>
<dbReference type="GO" id="GO:0005737">
    <property type="term" value="C:cytoplasm"/>
    <property type="evidence" value="ECO:0007669"/>
    <property type="project" value="TreeGrafter"/>
</dbReference>
<dbReference type="FunFam" id="3.50.50.100:FF:000006">
    <property type="entry name" value="apoptosis-inducing factor 2"/>
    <property type="match status" value="1"/>
</dbReference>